<dbReference type="InterPro" id="IPR000673">
    <property type="entry name" value="Sig_transdc_resp-reg_Me-estase"/>
</dbReference>
<gene>
    <name evidence="6" type="ORF">CDQ84_05310</name>
</gene>
<feature type="active site" evidence="4">
    <location>
        <position position="48"/>
    </location>
</feature>
<dbReference type="GO" id="GO:0008984">
    <property type="term" value="F:protein-glutamate methylesterase activity"/>
    <property type="evidence" value="ECO:0007669"/>
    <property type="project" value="UniProtKB-EC"/>
</dbReference>
<evidence type="ECO:0000313" key="7">
    <source>
        <dbReference type="Proteomes" id="UP000236151"/>
    </source>
</evidence>
<dbReference type="PROSITE" id="PS50122">
    <property type="entry name" value="CHEB"/>
    <property type="match status" value="1"/>
</dbReference>
<dbReference type="GO" id="GO:0000156">
    <property type="term" value="F:phosphorelay response regulator activity"/>
    <property type="evidence" value="ECO:0007669"/>
    <property type="project" value="InterPro"/>
</dbReference>
<keyword evidence="7" id="KW-1185">Reference proteome</keyword>
<organism evidence="6 7">
    <name type="scientific">Clostridium thermosuccinogenes</name>
    <dbReference type="NCBI Taxonomy" id="84032"/>
    <lineage>
        <taxon>Bacteria</taxon>
        <taxon>Bacillati</taxon>
        <taxon>Bacillota</taxon>
        <taxon>Clostridia</taxon>
        <taxon>Eubacteriales</taxon>
        <taxon>Clostridiaceae</taxon>
        <taxon>Clostridium</taxon>
    </lineage>
</organism>
<evidence type="ECO:0000256" key="2">
    <source>
        <dbReference type="ARBA" id="ARBA00039140"/>
    </source>
</evidence>
<feature type="active site" evidence="4">
    <location>
        <position position="145"/>
    </location>
</feature>
<dbReference type="EMBL" id="NIOJ01000008">
    <property type="protein sequence ID" value="PNU00663.1"/>
    <property type="molecule type" value="Genomic_DNA"/>
</dbReference>
<evidence type="ECO:0000256" key="1">
    <source>
        <dbReference type="ARBA" id="ARBA00022801"/>
    </source>
</evidence>
<dbReference type="SUPFAM" id="SSF52738">
    <property type="entry name" value="Methylesterase CheB, C-terminal domain"/>
    <property type="match status" value="1"/>
</dbReference>
<dbReference type="EC" id="3.1.1.61" evidence="2"/>
<comment type="catalytic activity">
    <reaction evidence="3">
        <text>[protein]-L-glutamate 5-O-methyl ester + H2O = L-glutamyl-[protein] + methanol + H(+)</text>
        <dbReference type="Rhea" id="RHEA:23236"/>
        <dbReference type="Rhea" id="RHEA-COMP:10208"/>
        <dbReference type="Rhea" id="RHEA-COMP:10311"/>
        <dbReference type="ChEBI" id="CHEBI:15377"/>
        <dbReference type="ChEBI" id="CHEBI:15378"/>
        <dbReference type="ChEBI" id="CHEBI:17790"/>
        <dbReference type="ChEBI" id="CHEBI:29973"/>
        <dbReference type="ChEBI" id="CHEBI:82795"/>
        <dbReference type="EC" id="3.1.1.61"/>
    </reaction>
</comment>
<keyword evidence="1 4" id="KW-0378">Hydrolase</keyword>
<dbReference type="RefSeq" id="WP_103080692.1">
    <property type="nucleotide sequence ID" value="NZ_CP021850.1"/>
</dbReference>
<comment type="caution">
    <text evidence="6">The sequence shown here is derived from an EMBL/GenBank/DDBJ whole genome shotgun (WGS) entry which is preliminary data.</text>
</comment>
<evidence type="ECO:0000313" key="6">
    <source>
        <dbReference type="EMBL" id="PNU00663.1"/>
    </source>
</evidence>
<dbReference type="OrthoDB" id="9793421at2"/>
<dbReference type="AlphaFoldDB" id="A0A2K2FPF7"/>
<evidence type="ECO:0000259" key="5">
    <source>
        <dbReference type="PROSITE" id="PS50122"/>
    </source>
</evidence>
<dbReference type="Gene3D" id="3.40.50.180">
    <property type="entry name" value="Methylesterase CheB, C-terminal domain"/>
    <property type="match status" value="1"/>
</dbReference>
<feature type="domain" description="CheB-type methylesterase" evidence="5">
    <location>
        <begin position="13"/>
        <end position="204"/>
    </location>
</feature>
<dbReference type="KEGG" id="cthd:CDO33_07810"/>
<accession>A0A2K2FPF7</accession>
<dbReference type="GO" id="GO:0005737">
    <property type="term" value="C:cytoplasm"/>
    <property type="evidence" value="ECO:0007669"/>
    <property type="project" value="InterPro"/>
</dbReference>
<evidence type="ECO:0000256" key="4">
    <source>
        <dbReference type="PROSITE-ProRule" id="PRU00050"/>
    </source>
</evidence>
<dbReference type="Proteomes" id="UP000236151">
    <property type="component" value="Unassembled WGS sequence"/>
</dbReference>
<keyword evidence="4" id="KW-0145">Chemotaxis</keyword>
<sequence length="204" mass="21585">MTCEKEDKHKGVKAVVAVGTSTGGPKALLEILPNIPSDFPAAIVIVQHMPGGFTKSLAERLNNLCEITVKEAEEGDILQPGWAYIAPGGYHMMFETPGDSNIVIKLSKEPPVNGHRPSVNVMMKSLSDTGIKNVVGVILTGMGKDGSEGIKAIKNKNKGFIIAQDENSSVVYGMPKGAVQTGAVDVVLPLNEIAYEIVKYVGGV</sequence>
<reference evidence="6 7" key="1">
    <citation type="submission" date="2017-06" db="EMBL/GenBank/DDBJ databases">
        <title>Investigating the central metabolism of Clostridium thermosuccinogenes.</title>
        <authorList>
            <person name="Koendjbiharie J.G."/>
            <person name="van Kranenburg R."/>
        </authorList>
    </citation>
    <scope>NUCLEOTIDE SEQUENCE [LARGE SCALE GENOMIC DNA]</scope>
    <source>
        <strain evidence="6 7">DSM 5806</strain>
    </source>
</reference>
<dbReference type="Pfam" id="PF01339">
    <property type="entry name" value="CheB_methylest"/>
    <property type="match status" value="1"/>
</dbReference>
<name>A0A2K2FPF7_9CLOT</name>
<dbReference type="CDD" id="cd16432">
    <property type="entry name" value="CheB_Rec"/>
    <property type="match status" value="1"/>
</dbReference>
<dbReference type="PANTHER" id="PTHR42872">
    <property type="entry name" value="PROTEIN-GLUTAMATE METHYLESTERASE/PROTEIN-GLUTAMINE GLUTAMINASE"/>
    <property type="match status" value="1"/>
</dbReference>
<dbReference type="InterPro" id="IPR035909">
    <property type="entry name" value="CheB_C"/>
</dbReference>
<evidence type="ECO:0000256" key="3">
    <source>
        <dbReference type="ARBA" id="ARBA00048267"/>
    </source>
</evidence>
<dbReference type="PANTHER" id="PTHR42872:SF6">
    <property type="entry name" value="PROTEIN-GLUTAMATE METHYLESTERASE_PROTEIN-GLUTAMINE GLUTAMINASE"/>
    <property type="match status" value="1"/>
</dbReference>
<feature type="active site" evidence="4">
    <location>
        <position position="21"/>
    </location>
</feature>
<protein>
    <recommendedName>
        <fullName evidence="2">protein-glutamate methylesterase</fullName>
        <ecNumber evidence="2">3.1.1.61</ecNumber>
    </recommendedName>
</protein>
<proteinExistence type="predicted"/>
<dbReference type="GO" id="GO:0006935">
    <property type="term" value="P:chemotaxis"/>
    <property type="evidence" value="ECO:0007669"/>
    <property type="project" value="UniProtKB-UniRule"/>
</dbReference>